<dbReference type="SUPFAM" id="SSF49777">
    <property type="entry name" value="PEBP-like"/>
    <property type="match status" value="1"/>
</dbReference>
<evidence type="ECO:0000256" key="9">
    <source>
        <dbReference type="ARBA" id="ARBA00041206"/>
    </source>
</evidence>
<dbReference type="FunFam" id="3.90.280.10:FF:000002">
    <property type="entry name" value="39S ribosomal protein L38, mitochondrial"/>
    <property type="match status" value="1"/>
</dbReference>
<evidence type="ECO:0000313" key="10">
    <source>
        <dbReference type="EMBL" id="OQV23586.1"/>
    </source>
</evidence>
<dbReference type="InterPro" id="IPR036610">
    <property type="entry name" value="PEBP-like_sf"/>
</dbReference>
<keyword evidence="2" id="KW-0809">Transit peptide</keyword>
<dbReference type="InterPro" id="IPR035810">
    <property type="entry name" value="PEBP_euk"/>
</dbReference>
<reference evidence="11" key="1">
    <citation type="submission" date="2017-01" db="EMBL/GenBank/DDBJ databases">
        <title>Comparative genomics of anhydrobiosis in the tardigrade Hypsibius dujardini.</title>
        <authorList>
            <person name="Yoshida Y."/>
            <person name="Koutsovoulos G."/>
            <person name="Laetsch D."/>
            <person name="Stevens L."/>
            <person name="Kumar S."/>
            <person name="Horikawa D."/>
            <person name="Ishino K."/>
            <person name="Komine S."/>
            <person name="Tomita M."/>
            <person name="Blaxter M."/>
            <person name="Arakawa K."/>
        </authorList>
    </citation>
    <scope>NUCLEOTIDE SEQUENCE [LARGE SCALE GENOMIC DNA]</scope>
    <source>
        <strain evidence="11">Z151</strain>
    </source>
</reference>
<dbReference type="CDD" id="cd00866">
    <property type="entry name" value="PEBP_euk"/>
    <property type="match status" value="1"/>
</dbReference>
<dbReference type="GO" id="GO:0005743">
    <property type="term" value="C:mitochondrial inner membrane"/>
    <property type="evidence" value="ECO:0007669"/>
    <property type="project" value="UniProtKB-ARBA"/>
</dbReference>
<dbReference type="Pfam" id="PF01161">
    <property type="entry name" value="PBP"/>
    <property type="match status" value="1"/>
</dbReference>
<proteinExistence type="inferred from homology"/>
<evidence type="ECO:0000256" key="6">
    <source>
        <dbReference type="ARBA" id="ARBA00023274"/>
    </source>
</evidence>
<dbReference type="InterPro" id="IPR008914">
    <property type="entry name" value="PEBP"/>
</dbReference>
<accession>A0A1W0X7Q6</accession>
<evidence type="ECO:0000256" key="2">
    <source>
        <dbReference type="ARBA" id="ARBA00022946"/>
    </source>
</evidence>
<dbReference type="PANTHER" id="PTHR11362:SF133">
    <property type="entry name" value="LARGE RIBOSOMAL SUBUNIT PROTEIN ML38"/>
    <property type="match status" value="1"/>
</dbReference>
<dbReference type="AlphaFoldDB" id="A0A1W0X7Q6"/>
<evidence type="ECO:0000313" key="11">
    <source>
        <dbReference type="Proteomes" id="UP000192578"/>
    </source>
</evidence>
<evidence type="ECO:0000256" key="3">
    <source>
        <dbReference type="ARBA" id="ARBA00022980"/>
    </source>
</evidence>
<organism evidence="10 11">
    <name type="scientific">Hypsibius exemplaris</name>
    <name type="common">Freshwater tardigrade</name>
    <dbReference type="NCBI Taxonomy" id="2072580"/>
    <lineage>
        <taxon>Eukaryota</taxon>
        <taxon>Metazoa</taxon>
        <taxon>Ecdysozoa</taxon>
        <taxon>Tardigrada</taxon>
        <taxon>Eutardigrada</taxon>
        <taxon>Parachela</taxon>
        <taxon>Hypsibioidea</taxon>
        <taxon>Hypsibiidae</taxon>
        <taxon>Hypsibius</taxon>
    </lineage>
</organism>
<comment type="similarity">
    <text evidence="7">Belongs to the phosphatidylethanolamine-binding protein family. Mitochondrion-specific ribosomal protein mL38 subfamily.</text>
</comment>
<dbReference type="Gene3D" id="3.90.280.10">
    <property type="entry name" value="PEBP-like"/>
    <property type="match status" value="1"/>
</dbReference>
<sequence length="425" mass="49707">MAVTFRSLLLKSRLSWQPPVIHRAKHVGLGRIRYGWDLIGWREPEILPSFEQRVGEQTHQDPEVNRFINIGFSSGKSRRELRQAEKEQAAILKDVRKDPALEKAARHHKLNIPLNDVRKQWESQGELSQISGAAMHYGIFRDLYGAAYFVPQFPLRVSFPSTADYETPVYRGNLISPSDALTAPTITFPSADDSLWTLLMTNLDGHLQDTDAEYVHWFIGNIPGGDVIKGETIVDYLQPIPLRGTGFHRYCFVLYHQSKRMDFSDFKPNSKSLRSRTFRTPEFYRGFQDELTPASMAFFLAEWDDSVTKCFHKTLDQSEPAFSYEHKPIYHTPQRKYPQTQPFNLYLDRYRDKKDIAEEMMKKRFKTMSPFTADPPRRKWPLLDRTYEGKHIKDMPSWKQIEIRKEQLGHSRYKLIYDPLASWPN</sequence>
<dbReference type="PANTHER" id="PTHR11362">
    <property type="entry name" value="PHOSPHATIDYLETHANOLAMINE-BINDING PROTEIN"/>
    <property type="match status" value="1"/>
</dbReference>
<gene>
    <name evidence="10" type="ORF">BV898_02703</name>
</gene>
<dbReference type="EMBL" id="MTYJ01000011">
    <property type="protein sequence ID" value="OQV23586.1"/>
    <property type="molecule type" value="Genomic_DNA"/>
</dbReference>
<keyword evidence="3 10" id="KW-0689">Ribosomal protein</keyword>
<evidence type="ECO:0000256" key="5">
    <source>
        <dbReference type="ARBA" id="ARBA00023128"/>
    </source>
</evidence>
<dbReference type="Proteomes" id="UP000192578">
    <property type="component" value="Unassembled WGS sequence"/>
</dbReference>
<comment type="caution">
    <text evidence="10">The sequence shown here is derived from an EMBL/GenBank/DDBJ whole genome shotgun (WGS) entry which is preliminary data.</text>
</comment>
<keyword evidence="6" id="KW-0687">Ribonucleoprotein</keyword>
<evidence type="ECO:0000256" key="1">
    <source>
        <dbReference type="ARBA" id="ARBA00004173"/>
    </source>
</evidence>
<evidence type="ECO:0000256" key="7">
    <source>
        <dbReference type="ARBA" id="ARBA00038016"/>
    </source>
</evidence>
<evidence type="ECO:0000256" key="4">
    <source>
        <dbReference type="ARBA" id="ARBA00023054"/>
    </source>
</evidence>
<evidence type="ECO:0000256" key="8">
    <source>
        <dbReference type="ARBA" id="ARBA00039444"/>
    </source>
</evidence>
<keyword evidence="4" id="KW-0175">Coiled coil</keyword>
<name>A0A1W0X7Q6_HYPEX</name>
<dbReference type="OrthoDB" id="2153661at2759"/>
<keyword evidence="11" id="KW-1185">Reference proteome</keyword>
<dbReference type="GO" id="GO:0005762">
    <property type="term" value="C:mitochondrial large ribosomal subunit"/>
    <property type="evidence" value="ECO:0007669"/>
    <property type="project" value="TreeGrafter"/>
</dbReference>
<protein>
    <recommendedName>
        <fullName evidence="8">Large ribosomal subunit protein mL38</fullName>
    </recommendedName>
    <alternativeName>
        <fullName evidence="9">39S ribosomal protein L38, mitochondrial</fullName>
    </alternativeName>
</protein>
<comment type="subcellular location">
    <subcellularLocation>
        <location evidence="1">Mitochondrion</location>
    </subcellularLocation>
</comment>
<keyword evidence="5" id="KW-0496">Mitochondrion</keyword>